<reference evidence="1 2" key="1">
    <citation type="submission" date="2019-12" db="EMBL/GenBank/DDBJ databases">
        <title>Chitinophaga sp. strain ysch24 (GDMCC 1.1355), whole genome shotgun sequence.</title>
        <authorList>
            <person name="Zhang X."/>
        </authorList>
    </citation>
    <scope>NUCLEOTIDE SEQUENCE [LARGE SCALE GENOMIC DNA]</scope>
    <source>
        <strain evidence="2">ysch24</strain>
    </source>
</reference>
<sequence>MKVDVNFNPLLPFKESMKAPAHLEQQIISEFEPLYYSSPKCELLIQRMKMFERPFWYTIINATEDNLLLRLEITPGVHKLLIYAIQNENEMMYVHQDVGVDIETGDYCYLGGGFKSKDLRVLLGKGSYQTLTFPFSLEEDEKKDRMGGGETIFFINKFLFALGMMNPNPENKK</sequence>
<gene>
    <name evidence="1" type="ORF">GO493_29830</name>
</gene>
<dbReference type="EMBL" id="WRXN01000027">
    <property type="protein sequence ID" value="MVT12489.1"/>
    <property type="molecule type" value="Genomic_DNA"/>
</dbReference>
<accession>A0A7K1UDM2</accession>
<evidence type="ECO:0000313" key="1">
    <source>
        <dbReference type="EMBL" id="MVT12489.1"/>
    </source>
</evidence>
<protein>
    <submittedName>
        <fullName evidence="1">Uncharacterized protein</fullName>
    </submittedName>
</protein>
<evidence type="ECO:0000313" key="2">
    <source>
        <dbReference type="Proteomes" id="UP000461730"/>
    </source>
</evidence>
<comment type="caution">
    <text evidence="1">The sequence shown here is derived from an EMBL/GenBank/DDBJ whole genome shotgun (WGS) entry which is preliminary data.</text>
</comment>
<proteinExistence type="predicted"/>
<dbReference type="RefSeq" id="WP_157309905.1">
    <property type="nucleotide sequence ID" value="NZ_WRXN01000027.1"/>
</dbReference>
<organism evidence="1 2">
    <name type="scientific">Chitinophaga tropicalis</name>
    <dbReference type="NCBI Taxonomy" id="2683588"/>
    <lineage>
        <taxon>Bacteria</taxon>
        <taxon>Pseudomonadati</taxon>
        <taxon>Bacteroidota</taxon>
        <taxon>Chitinophagia</taxon>
        <taxon>Chitinophagales</taxon>
        <taxon>Chitinophagaceae</taxon>
        <taxon>Chitinophaga</taxon>
    </lineage>
</organism>
<dbReference type="AlphaFoldDB" id="A0A7K1UDM2"/>
<name>A0A7K1UDM2_9BACT</name>
<dbReference type="Proteomes" id="UP000461730">
    <property type="component" value="Unassembled WGS sequence"/>
</dbReference>
<keyword evidence="2" id="KW-1185">Reference proteome</keyword>